<name>D0GMM8_9FUSO</name>
<keyword evidence="2" id="KW-1185">Reference proteome</keyword>
<organism evidence="1 2">
    <name type="scientific">Pseudoleptotrichia goodfellowii F0264</name>
    <dbReference type="NCBI Taxonomy" id="596323"/>
    <lineage>
        <taxon>Bacteria</taxon>
        <taxon>Fusobacteriati</taxon>
        <taxon>Fusobacteriota</taxon>
        <taxon>Fusobacteriia</taxon>
        <taxon>Fusobacteriales</taxon>
        <taxon>Leptotrichiaceae</taxon>
        <taxon>Pseudoleptotrichia</taxon>
    </lineage>
</organism>
<dbReference type="Pfam" id="PF11230">
    <property type="entry name" value="YjjI-like"/>
    <property type="match status" value="1"/>
</dbReference>
<dbReference type="Gene3D" id="3.20.70.20">
    <property type="match status" value="1"/>
</dbReference>
<comment type="caution">
    <text evidence="1">The sequence shown here is derived from an EMBL/GenBank/DDBJ whole genome shotgun (WGS) entry which is preliminary data.</text>
</comment>
<dbReference type="eggNOG" id="COG1328">
    <property type="taxonomic scope" value="Bacteria"/>
</dbReference>
<gene>
    <name evidence="1" type="primary">yjjI</name>
    <name evidence="1" type="ORF">HMPREF0554_1512</name>
</gene>
<protein>
    <submittedName>
        <fullName evidence="1">Glycine radical enzyme, YjjI family</fullName>
    </submittedName>
</protein>
<evidence type="ECO:0000313" key="2">
    <source>
        <dbReference type="Proteomes" id="UP000004226"/>
    </source>
</evidence>
<reference evidence="1 2" key="1">
    <citation type="submission" date="2009-10" db="EMBL/GenBank/DDBJ databases">
        <authorList>
            <person name="Harkins D.M."/>
            <person name="Madupu R."/>
            <person name="Durkin A.S."/>
            <person name="Torralba M."/>
            <person name="Methe B."/>
            <person name="Sutton G.G."/>
            <person name="Strausberg R.L."/>
            <person name="Nelson K.E."/>
        </authorList>
    </citation>
    <scope>NUCLEOTIDE SEQUENCE [LARGE SCALE GENOMIC DNA]</scope>
    <source>
        <strain evidence="1 2">F0264</strain>
    </source>
</reference>
<proteinExistence type="predicted"/>
<dbReference type="RefSeq" id="WP_006807750.1">
    <property type="nucleotide sequence ID" value="NZ_ADAD01000145.1"/>
</dbReference>
<sequence length="500" mass="56909">MSDQILSIIKNRVLTYEQKLRTLAGAAEGTLSVLNITPDIQEYRDKGIICDLFEGNAPYRARYITPDYEKFMKQGSKFLELEPAKDIWEATTNLLILYNHVPSITSYPVYLGNIDMLLEPYIKNEEEAYKAIKLFLLQIDRTITDSFCHANLGPEKTKAGEMILRATVELNTMTPNLTLKYDEDITPDDFAIQCVETSLKVAKPSFSNYKMFQKDFYGKDYAIASCYNGLSIGGGAYTLVRLNLAKLADEAKDEEDLLNNKLPDAVNKMARFMDERIRFLVEESGFFESSFLAKEDLIYRDRFSGMFGMVGLAECVNKIIGAEKKEDKFGWSKYADDLGVKIIDKLQELVHNYKVKYCEITDNHYVLHAQVGIDTDHGISPGCRIPIGDEPVLPKHIKQTARFHPYFKSGIGDIFPFDEMASKNPASILDIIKGAFKEGMRYFSVYSTDADVIRITGYLVKKSEMEKLYKNEQVMQQTVVFGLGARENSRILERKVRGNE</sequence>
<dbReference type="EMBL" id="ADAD01000145">
    <property type="protein sequence ID" value="EEY34651.1"/>
    <property type="molecule type" value="Genomic_DNA"/>
</dbReference>
<dbReference type="AlphaFoldDB" id="D0GMM8"/>
<dbReference type="Proteomes" id="UP000004226">
    <property type="component" value="Unassembled WGS sequence"/>
</dbReference>
<dbReference type="NCBIfam" id="TIGR04040">
    <property type="entry name" value="glycyl_YjjI"/>
    <property type="match status" value="1"/>
</dbReference>
<dbReference type="InterPro" id="IPR016905">
    <property type="entry name" value="Glycyl_radical_YjjI-like"/>
</dbReference>
<evidence type="ECO:0000313" key="1">
    <source>
        <dbReference type="EMBL" id="EEY34651.1"/>
    </source>
</evidence>
<dbReference type="PIRSF" id="PIRSF028991">
    <property type="entry name" value="Glycl_rad_HI0521_prd"/>
    <property type="match status" value="1"/>
</dbReference>
<accession>D0GMM8</accession>
<dbReference type="SUPFAM" id="SSF51998">
    <property type="entry name" value="PFL-like glycyl radical enzymes"/>
    <property type="match status" value="1"/>
</dbReference>